<dbReference type="SUPFAM" id="SSF53756">
    <property type="entry name" value="UDP-Glycosyltransferase/glycogen phosphorylase"/>
    <property type="match status" value="1"/>
</dbReference>
<name>A0A5P0ZKJ0_9LACO</name>
<protein>
    <submittedName>
        <fullName evidence="4">Glycosyltransferase family 4 protein</fullName>
    </submittedName>
</protein>
<dbReference type="Pfam" id="PF13439">
    <property type="entry name" value="Glyco_transf_4"/>
    <property type="match status" value="1"/>
</dbReference>
<dbReference type="Proteomes" id="UP000380386">
    <property type="component" value="Unassembled WGS sequence"/>
</dbReference>
<keyword evidence="1 4" id="KW-0808">Transferase</keyword>
<accession>A0A5P0ZKJ0</accession>
<sequence>MIKITMFSQADKVAGQGVGSAYIELIKLLKDRFSDKFDIQINKYGRSDLSHYHTINPQYYLSTFSRKRGRKIGYVHFLPETLEGSIKLPKPIRNIFYWYVISFYKRMDQIVVVNPTFIPKLVAHGLDESKIKYIPNFVSTENFYEKTADEKAEIRKKLNIPADKFVVFGDGQVQERKGIDDFYKLAQDNPDIEFIWAGGFSFGRITDGYDRYKAMLENAPDNMKFPGIVDRNDLVNYYNICDLFLLPSYDELFPMSVLEAFSCGAPVLLRNLELYQAIIDGYYQPAKDRDEMNDFINKAKNDPSILKDFKRKSKEASTQYSEDNLSKIWYQFYTDQYKIYKQDK</sequence>
<gene>
    <name evidence="4" type="ORF">FHL02_11370</name>
</gene>
<dbReference type="GO" id="GO:0016757">
    <property type="term" value="F:glycosyltransferase activity"/>
    <property type="evidence" value="ECO:0007669"/>
    <property type="project" value="InterPro"/>
</dbReference>
<comment type="caution">
    <text evidence="4">The sequence shown here is derived from an EMBL/GenBank/DDBJ whole genome shotgun (WGS) entry which is preliminary data.</text>
</comment>
<evidence type="ECO:0000259" key="3">
    <source>
        <dbReference type="Pfam" id="PF13439"/>
    </source>
</evidence>
<dbReference type="Gene3D" id="3.40.50.2000">
    <property type="entry name" value="Glycogen Phosphorylase B"/>
    <property type="match status" value="2"/>
</dbReference>
<dbReference type="PANTHER" id="PTHR46401">
    <property type="entry name" value="GLYCOSYLTRANSFERASE WBBK-RELATED"/>
    <property type="match status" value="1"/>
</dbReference>
<evidence type="ECO:0000313" key="5">
    <source>
        <dbReference type="Proteomes" id="UP000380386"/>
    </source>
</evidence>
<reference evidence="4 5" key="1">
    <citation type="journal article" date="2019" name="Syst. Appl. Microbiol.">
        <title>Polyphasic characterization of two novel Lactobacillus spp. isolated from blown salami packages: Description of Lactobacillus halodurans sp. nov. and Lactobacillus salsicarnum sp. nov.</title>
        <authorList>
            <person name="Schuster J.A."/>
            <person name="Klingl A."/>
            <person name="Vogel R.F."/>
            <person name="Ehrmann M.A."/>
        </authorList>
    </citation>
    <scope>NUCLEOTIDE SEQUENCE [LARGE SCALE GENOMIC DNA]</scope>
    <source>
        <strain evidence="4 5">TMW 1.2118</strain>
    </source>
</reference>
<organism evidence="4 5">
    <name type="scientific">Companilactobacillus mishanensis</name>
    <dbReference type="NCBI Taxonomy" id="2486008"/>
    <lineage>
        <taxon>Bacteria</taxon>
        <taxon>Bacillati</taxon>
        <taxon>Bacillota</taxon>
        <taxon>Bacilli</taxon>
        <taxon>Lactobacillales</taxon>
        <taxon>Lactobacillaceae</taxon>
        <taxon>Companilactobacillus</taxon>
    </lineage>
</organism>
<proteinExistence type="predicted"/>
<feature type="domain" description="Glycosyl transferase family 1" evidence="2">
    <location>
        <begin position="151"/>
        <end position="315"/>
    </location>
</feature>
<dbReference type="CDD" id="cd03801">
    <property type="entry name" value="GT4_PimA-like"/>
    <property type="match status" value="1"/>
</dbReference>
<dbReference type="Pfam" id="PF00534">
    <property type="entry name" value="Glycos_transf_1"/>
    <property type="match status" value="1"/>
</dbReference>
<evidence type="ECO:0000259" key="2">
    <source>
        <dbReference type="Pfam" id="PF00534"/>
    </source>
</evidence>
<dbReference type="InterPro" id="IPR001296">
    <property type="entry name" value="Glyco_trans_1"/>
</dbReference>
<dbReference type="AlphaFoldDB" id="A0A5P0ZKJ0"/>
<dbReference type="GO" id="GO:0009103">
    <property type="term" value="P:lipopolysaccharide biosynthetic process"/>
    <property type="evidence" value="ECO:0007669"/>
    <property type="project" value="TreeGrafter"/>
</dbReference>
<dbReference type="RefSeq" id="WP_153384037.1">
    <property type="nucleotide sequence ID" value="NZ_VDFM01000025.1"/>
</dbReference>
<dbReference type="InterPro" id="IPR028098">
    <property type="entry name" value="Glyco_trans_4-like_N"/>
</dbReference>
<dbReference type="PANTHER" id="PTHR46401:SF2">
    <property type="entry name" value="GLYCOSYLTRANSFERASE WBBK-RELATED"/>
    <property type="match status" value="1"/>
</dbReference>
<dbReference type="EMBL" id="VDFM01000025">
    <property type="protein sequence ID" value="MQS53599.1"/>
    <property type="molecule type" value="Genomic_DNA"/>
</dbReference>
<evidence type="ECO:0000313" key="4">
    <source>
        <dbReference type="EMBL" id="MQS53599.1"/>
    </source>
</evidence>
<feature type="domain" description="Glycosyltransferase subfamily 4-like N-terminal" evidence="3">
    <location>
        <begin position="43"/>
        <end position="141"/>
    </location>
</feature>
<evidence type="ECO:0000256" key="1">
    <source>
        <dbReference type="ARBA" id="ARBA00022679"/>
    </source>
</evidence>
<dbReference type="OrthoDB" id="9802525at2"/>